<organism evidence="2 3">
    <name type="scientific">Enterococcus faecium 505</name>
    <dbReference type="NCBI Taxonomy" id="1134806"/>
    <lineage>
        <taxon>Bacteria</taxon>
        <taxon>Bacillati</taxon>
        <taxon>Bacillota</taxon>
        <taxon>Bacilli</taxon>
        <taxon>Lactobacillales</taxon>
        <taxon>Enterococcaceae</taxon>
        <taxon>Enterococcus</taxon>
    </lineage>
</organism>
<dbReference type="AlphaFoldDB" id="J6Y6F9"/>
<gene>
    <name evidence="2" type="ORF">HMPREF1348_01349</name>
</gene>
<proteinExistence type="predicted"/>
<protein>
    <submittedName>
        <fullName evidence="2">Uncharacterized protein</fullName>
    </submittedName>
</protein>
<evidence type="ECO:0000313" key="2">
    <source>
        <dbReference type="EMBL" id="EJY45526.1"/>
    </source>
</evidence>
<comment type="caution">
    <text evidence="2">The sequence shown here is derived from an EMBL/GenBank/DDBJ whole genome shotgun (WGS) entry which is preliminary data.</text>
</comment>
<reference evidence="2 3" key="1">
    <citation type="submission" date="2012-04" db="EMBL/GenBank/DDBJ databases">
        <authorList>
            <person name="Weinstock G."/>
            <person name="Sodergren E."/>
            <person name="Lobos E.A."/>
            <person name="Fulton L."/>
            <person name="Fulton R."/>
            <person name="Courtney L."/>
            <person name="Fronick C."/>
            <person name="O'Laughlin M."/>
            <person name="Godfrey J."/>
            <person name="Wilson R.M."/>
            <person name="Miner T."/>
            <person name="Farmer C."/>
            <person name="Delehaunty K."/>
            <person name="Cordes M."/>
            <person name="Minx P."/>
            <person name="Tomlinson C."/>
            <person name="Chen J."/>
            <person name="Wollam A."/>
            <person name="Pepin K.H."/>
            <person name="Bhonagiri V."/>
            <person name="Zhang X."/>
            <person name="Suruliraj S."/>
            <person name="Warren W."/>
            <person name="Mitreva M."/>
            <person name="Mardis E.R."/>
            <person name="Wilson R.K."/>
        </authorList>
    </citation>
    <scope>NUCLEOTIDE SEQUENCE [LARGE SCALE GENOMIC DNA]</scope>
    <source>
        <strain evidence="2 3">505</strain>
    </source>
</reference>
<name>J6Y6F9_ENTFC</name>
<dbReference type="HOGENOM" id="CLU_3061365_0_0_9"/>
<sequence>MDLKLKERIAKRECIKVPILTASGKRSSIIYDLFQLFCLSISFFVYNRIVKIK</sequence>
<keyword evidence="1" id="KW-0472">Membrane</keyword>
<evidence type="ECO:0000256" key="1">
    <source>
        <dbReference type="SAM" id="Phobius"/>
    </source>
</evidence>
<accession>J6Y6F9</accession>
<dbReference type="Proteomes" id="UP000006403">
    <property type="component" value="Unassembled WGS sequence"/>
</dbReference>
<evidence type="ECO:0000313" key="3">
    <source>
        <dbReference type="Proteomes" id="UP000006403"/>
    </source>
</evidence>
<keyword evidence="1" id="KW-0812">Transmembrane</keyword>
<keyword evidence="1" id="KW-1133">Transmembrane helix</keyword>
<dbReference type="EMBL" id="AMBL01000045">
    <property type="protein sequence ID" value="EJY45526.1"/>
    <property type="molecule type" value="Genomic_DNA"/>
</dbReference>
<feature type="transmembrane region" description="Helical" evidence="1">
    <location>
        <begin position="28"/>
        <end position="46"/>
    </location>
</feature>